<sequence>MQLTTSNMYIYLDLWLENMQRRLLSRRQVLATSGTLGATALAGCNALGGSDPSAIKEITKQMATLTVTLRSGDAATAVNFINPDGKPVTTKRISNGQTTVQLPLVQPGDLLPLRAGKYKVVAEKDNETVGEQPVNLTRSYKMVGTKVVNEISGTDFSTTKKVQYAADIAVQLKNTGDVPIKLDYLGATKGVPSPVAPPGKGGMGDTASHVRMNADQIPVNERDYIGAGQRVPFKTDDQTLVYYDMSMSEKIPWKKLKAKHCNGEKRTATLLIKGVRDSSPQRYSVSIQYGGKAIERDAIRTDWACAQASVTRFSRK</sequence>
<evidence type="ECO:0000313" key="2">
    <source>
        <dbReference type="Proteomes" id="UP000003751"/>
    </source>
</evidence>
<name>E7QT42_HALPU</name>
<dbReference type="AlphaFoldDB" id="E7QT42"/>
<organism evidence="1 2">
    <name type="scientific">Haladaptatus paucihalophilus DX253</name>
    <dbReference type="NCBI Taxonomy" id="797209"/>
    <lineage>
        <taxon>Archaea</taxon>
        <taxon>Methanobacteriati</taxon>
        <taxon>Methanobacteriota</taxon>
        <taxon>Stenosarchaea group</taxon>
        <taxon>Halobacteria</taxon>
        <taxon>Halobacteriales</taxon>
        <taxon>Haladaptataceae</taxon>
        <taxon>Haladaptatus</taxon>
    </lineage>
</organism>
<gene>
    <name evidence="1" type="ORF">ZOD2009_09710</name>
</gene>
<reference evidence="1 2" key="1">
    <citation type="journal article" date="2014" name="ISME J.">
        <title>Trehalose/2-sulfotrehalose biosynthesis and glycine-betaine uptake are widely spread mechanisms for osmoadaptation in the Halobacteriales.</title>
        <authorList>
            <person name="Youssef N.H."/>
            <person name="Savage-Ashlock K.N."/>
            <person name="McCully A.L."/>
            <person name="Luedtke B."/>
            <person name="Shaw E.I."/>
            <person name="Hoff W.D."/>
            <person name="Elshahed M.S."/>
        </authorList>
    </citation>
    <scope>NUCLEOTIDE SEQUENCE [LARGE SCALE GENOMIC DNA]</scope>
    <source>
        <strain evidence="1 2">DX253</strain>
    </source>
</reference>
<dbReference type="Proteomes" id="UP000003751">
    <property type="component" value="Unassembled WGS sequence"/>
</dbReference>
<proteinExistence type="predicted"/>
<dbReference type="EMBL" id="AEMG01000008">
    <property type="protein sequence ID" value="EFW92323.1"/>
    <property type="molecule type" value="Genomic_DNA"/>
</dbReference>
<evidence type="ECO:0000313" key="1">
    <source>
        <dbReference type="EMBL" id="EFW92323.1"/>
    </source>
</evidence>
<comment type="caution">
    <text evidence="1">The sequence shown here is derived from an EMBL/GenBank/DDBJ whole genome shotgun (WGS) entry which is preliminary data.</text>
</comment>
<accession>E7QT42</accession>
<protein>
    <submittedName>
        <fullName evidence="1">Uncharacterized protein</fullName>
    </submittedName>
</protein>